<dbReference type="RefSeq" id="XP_014181047.1">
    <property type="nucleotide sequence ID" value="XM_014325572.1"/>
</dbReference>
<dbReference type="Pfam" id="PF13561">
    <property type="entry name" value="adh_short_C2"/>
    <property type="match status" value="1"/>
</dbReference>
<dbReference type="KEGG" id="tasa:A1Q1_00949"/>
<dbReference type="GO" id="GO:0009062">
    <property type="term" value="P:fatty acid catabolic process"/>
    <property type="evidence" value="ECO:0007669"/>
    <property type="project" value="InterPro"/>
</dbReference>
<organism evidence="6 7">
    <name type="scientific">Trichosporon asahii var. asahii (strain ATCC 90039 / CBS 2479 / JCM 2466 / KCTC 7840 / NBRC 103889/ NCYC 2677 / UAMH 7654)</name>
    <name type="common">Yeast</name>
    <dbReference type="NCBI Taxonomy" id="1186058"/>
    <lineage>
        <taxon>Eukaryota</taxon>
        <taxon>Fungi</taxon>
        <taxon>Dikarya</taxon>
        <taxon>Basidiomycota</taxon>
        <taxon>Agaricomycotina</taxon>
        <taxon>Tremellomycetes</taxon>
        <taxon>Trichosporonales</taxon>
        <taxon>Trichosporonaceae</taxon>
        <taxon>Trichosporon</taxon>
    </lineage>
</organism>
<dbReference type="FunFam" id="3.40.50.720:FF:000084">
    <property type="entry name" value="Short-chain dehydrogenase reductase"/>
    <property type="match status" value="1"/>
</dbReference>
<reference evidence="6 7" key="1">
    <citation type="journal article" date="2012" name="Eukaryot. Cell">
        <title>Draft genome sequence of CBS 2479, the standard type strain of Trichosporon asahii.</title>
        <authorList>
            <person name="Yang R.Y."/>
            <person name="Li H.T."/>
            <person name="Zhu H."/>
            <person name="Zhou G.P."/>
            <person name="Wang M."/>
            <person name="Wang L."/>
        </authorList>
    </citation>
    <scope>NUCLEOTIDE SEQUENCE [LARGE SCALE GENOMIC DNA]</scope>
    <source>
        <strain evidence="7">ATCC 90039 / CBS 2479 / JCM 2466 / KCTC 7840 / NCYC 2677 / UAMH 7654</strain>
    </source>
</reference>
<dbReference type="OrthoDB" id="2136131at2759"/>
<protein>
    <recommendedName>
        <fullName evidence="3">2,4-dienoyl-CoA reductase [(3E)-enoyl-CoA-producing]</fullName>
        <ecNumber evidence="3">1.3.1.124</ecNumber>
    </recommendedName>
</protein>
<comment type="catalytic activity">
    <reaction evidence="4">
        <text>a (2E,4E)-dienoyl-CoA + NADPH + H(+) = a 4,5-saturated-(3E)-enoyl-CoA + NADP(+)</text>
        <dbReference type="Rhea" id="RHEA:45912"/>
        <dbReference type="ChEBI" id="CHEBI:15378"/>
        <dbReference type="ChEBI" id="CHEBI:57783"/>
        <dbReference type="ChEBI" id="CHEBI:58349"/>
        <dbReference type="ChEBI" id="CHEBI:85101"/>
        <dbReference type="ChEBI" id="CHEBI:85493"/>
        <dbReference type="EC" id="1.3.1.124"/>
    </reaction>
</comment>
<accession>J5TA33</accession>
<dbReference type="PRINTS" id="PR00081">
    <property type="entry name" value="GDHRDH"/>
</dbReference>
<dbReference type="AlphaFoldDB" id="J5TA33"/>
<dbReference type="InterPro" id="IPR036291">
    <property type="entry name" value="NAD(P)-bd_dom_sf"/>
</dbReference>
<evidence type="ECO:0000256" key="4">
    <source>
        <dbReference type="ARBA" id="ARBA00048009"/>
    </source>
</evidence>
<dbReference type="PANTHER" id="PTHR43296">
    <property type="entry name" value="PEROXISOMAL 2,4-DIENOYL-COA REDUCTASE"/>
    <property type="match status" value="1"/>
</dbReference>
<dbReference type="GO" id="GO:0005777">
    <property type="term" value="C:peroxisome"/>
    <property type="evidence" value="ECO:0007669"/>
    <property type="project" value="TreeGrafter"/>
</dbReference>
<comment type="catalytic activity">
    <reaction evidence="5">
        <text>a (2E,4Z)-dienoyl-CoA + NADPH + H(+) = a 4,5-saturated-(3E)-enoyl-CoA + NADP(+)</text>
        <dbReference type="Rhea" id="RHEA:61892"/>
        <dbReference type="ChEBI" id="CHEBI:15378"/>
        <dbReference type="ChEBI" id="CHEBI:57783"/>
        <dbReference type="ChEBI" id="CHEBI:58349"/>
        <dbReference type="ChEBI" id="CHEBI:85099"/>
        <dbReference type="ChEBI" id="CHEBI:85493"/>
        <dbReference type="EC" id="1.3.1.124"/>
    </reaction>
</comment>
<dbReference type="EC" id="1.3.1.124" evidence="3"/>
<dbReference type="Gene3D" id="3.40.50.720">
    <property type="entry name" value="NAD(P)-binding Rossmann-like Domain"/>
    <property type="match status" value="1"/>
</dbReference>
<evidence type="ECO:0000256" key="1">
    <source>
        <dbReference type="ARBA" id="ARBA00022857"/>
    </source>
</evidence>
<dbReference type="InterPro" id="IPR045017">
    <property type="entry name" value="DECR2-like"/>
</dbReference>
<dbReference type="SUPFAM" id="SSF51735">
    <property type="entry name" value="NAD(P)-binding Rossmann-fold domains"/>
    <property type="match status" value="1"/>
</dbReference>
<gene>
    <name evidence="6" type="ORF">A1Q1_00949</name>
</gene>
<proteinExistence type="predicted"/>
<dbReference type="GO" id="GO:0008670">
    <property type="term" value="F:2,4-dienoyl-CoA reductase (NADPH) activity"/>
    <property type="evidence" value="ECO:0007669"/>
    <property type="project" value="InterPro"/>
</dbReference>
<dbReference type="PANTHER" id="PTHR43296:SF2">
    <property type="entry name" value="PEROXISOMAL 2,4-DIENOYL-COA REDUCTASE [(3E)-ENOYL-COA-PRODUCING]"/>
    <property type="match status" value="1"/>
</dbReference>
<dbReference type="InterPro" id="IPR002347">
    <property type="entry name" value="SDR_fam"/>
</dbReference>
<evidence type="ECO:0000256" key="2">
    <source>
        <dbReference type="ARBA" id="ARBA00023002"/>
    </source>
</evidence>
<evidence type="ECO:0000313" key="7">
    <source>
        <dbReference type="Proteomes" id="UP000002748"/>
    </source>
</evidence>
<dbReference type="VEuPathDB" id="FungiDB:A1Q1_00949"/>
<sequence>MSKNTFRDGIFDGKVLFITGGRTGIGYDIAKNMMQLGANAVIVGRDAEGLAKSAANLEREAGNGKKCIAAAADVRDKNQVRAAVSKTLEAFGKIDFVVCAAAGNFLVPIDGLSENGFKTVIDIDLLGTYNTIKATLHPLRETQGAYIHISATLHYRGTPYQPHVSAAKAGIDALSNVLAVEEGPRGIRSNVIAPGPIGETEGMKRLGTKGYDPRSVIPLGRQGYKQEISDAAVFLFSDAGKYITGQTLVVDGGHRHLTHASLPYPMMVLEPEKVKEMFQGKL</sequence>
<keyword evidence="1" id="KW-0521">NADP</keyword>
<evidence type="ECO:0000313" key="6">
    <source>
        <dbReference type="EMBL" id="EJT49936.1"/>
    </source>
</evidence>
<evidence type="ECO:0000256" key="5">
    <source>
        <dbReference type="ARBA" id="ARBA00048340"/>
    </source>
</evidence>
<dbReference type="HOGENOM" id="CLU_010194_1_2_1"/>
<comment type="caution">
    <text evidence="6">The sequence shown here is derived from an EMBL/GenBank/DDBJ whole genome shotgun (WGS) entry which is preliminary data.</text>
</comment>
<dbReference type="GeneID" id="25984463"/>
<keyword evidence="2" id="KW-0560">Oxidoreductase</keyword>
<dbReference type="CDD" id="cd05369">
    <property type="entry name" value="TER_DECR_SDR_a"/>
    <property type="match status" value="1"/>
</dbReference>
<evidence type="ECO:0000256" key="3">
    <source>
        <dbReference type="ARBA" id="ARBA00026117"/>
    </source>
</evidence>
<dbReference type="EMBL" id="ALBS01000144">
    <property type="protein sequence ID" value="EJT49936.1"/>
    <property type="molecule type" value="Genomic_DNA"/>
</dbReference>
<dbReference type="Proteomes" id="UP000002748">
    <property type="component" value="Unassembled WGS sequence"/>
</dbReference>
<name>J5TA33_TRIAS</name>